<feature type="non-terminal residue" evidence="7">
    <location>
        <position position="1"/>
    </location>
</feature>
<name>A0A7J8QXC1_GOSDV</name>
<accession>A0A7J8QXC1</accession>
<evidence type="ECO:0000256" key="1">
    <source>
        <dbReference type="ARBA" id="ARBA00022527"/>
    </source>
</evidence>
<dbReference type="AlphaFoldDB" id="A0A7J8QXC1"/>
<keyword evidence="2" id="KW-0808">Transferase</keyword>
<evidence type="ECO:0000256" key="5">
    <source>
        <dbReference type="ARBA" id="ARBA00022840"/>
    </source>
</evidence>
<reference evidence="7 8" key="1">
    <citation type="journal article" date="2019" name="Genome Biol. Evol.">
        <title>Insights into the evolution of the New World diploid cottons (Gossypium, subgenus Houzingenia) based on genome sequencing.</title>
        <authorList>
            <person name="Grover C.E."/>
            <person name="Arick M.A. 2nd"/>
            <person name="Thrash A."/>
            <person name="Conover J.L."/>
            <person name="Sanders W.S."/>
            <person name="Peterson D.G."/>
            <person name="Frelichowski J.E."/>
            <person name="Scheffler J.A."/>
            <person name="Scheffler B.E."/>
            <person name="Wendel J.F."/>
        </authorList>
    </citation>
    <scope>NUCLEOTIDE SEQUENCE [LARGE SCALE GENOMIC DNA]</scope>
    <source>
        <strain evidence="7">27</strain>
        <tissue evidence="7">Leaf</tissue>
    </source>
</reference>
<keyword evidence="5" id="KW-0067">ATP-binding</keyword>
<dbReference type="GO" id="GO:0005524">
    <property type="term" value="F:ATP binding"/>
    <property type="evidence" value="ECO:0007669"/>
    <property type="project" value="UniProtKB-KW"/>
</dbReference>
<protein>
    <recommendedName>
        <fullName evidence="6">Protein kinase domain-containing protein</fullName>
    </recommendedName>
</protein>
<evidence type="ECO:0000313" key="8">
    <source>
        <dbReference type="Proteomes" id="UP000593561"/>
    </source>
</evidence>
<dbReference type="EMBL" id="JABFAC010000002">
    <property type="protein sequence ID" value="MBA0606201.1"/>
    <property type="molecule type" value="Genomic_DNA"/>
</dbReference>
<dbReference type="Pfam" id="PF07714">
    <property type="entry name" value="PK_Tyr_Ser-Thr"/>
    <property type="match status" value="1"/>
</dbReference>
<dbReference type="InterPro" id="IPR000719">
    <property type="entry name" value="Prot_kinase_dom"/>
</dbReference>
<dbReference type="SUPFAM" id="SSF56112">
    <property type="entry name" value="Protein kinase-like (PK-like)"/>
    <property type="match status" value="1"/>
</dbReference>
<keyword evidence="4" id="KW-0418">Kinase</keyword>
<proteinExistence type="predicted"/>
<dbReference type="Gene3D" id="3.30.200.20">
    <property type="entry name" value="Phosphorylase Kinase, domain 1"/>
    <property type="match status" value="1"/>
</dbReference>
<keyword evidence="8" id="KW-1185">Reference proteome</keyword>
<evidence type="ECO:0000256" key="2">
    <source>
        <dbReference type="ARBA" id="ARBA00022679"/>
    </source>
</evidence>
<dbReference type="PANTHER" id="PTHR27002">
    <property type="entry name" value="RECEPTOR-LIKE SERINE/THREONINE-PROTEIN KINASE SD1-8"/>
    <property type="match status" value="1"/>
</dbReference>
<keyword evidence="3" id="KW-0547">Nucleotide-binding</keyword>
<keyword evidence="1" id="KW-0723">Serine/threonine-protein kinase</keyword>
<gene>
    <name evidence="7" type="ORF">Godav_018709</name>
</gene>
<dbReference type="GO" id="GO:0004674">
    <property type="term" value="F:protein serine/threonine kinase activity"/>
    <property type="evidence" value="ECO:0007669"/>
    <property type="project" value="UniProtKB-KW"/>
</dbReference>
<feature type="domain" description="Protein kinase" evidence="6">
    <location>
        <begin position="40"/>
        <end position="134"/>
    </location>
</feature>
<comment type="caution">
    <text evidence="7">The sequence shown here is derived from an EMBL/GenBank/DDBJ whole genome shotgun (WGS) entry which is preliminary data.</text>
</comment>
<dbReference type="Proteomes" id="UP000593561">
    <property type="component" value="Unassembled WGS sequence"/>
</dbReference>
<dbReference type="InterPro" id="IPR011009">
    <property type="entry name" value="Kinase-like_dom_sf"/>
</dbReference>
<dbReference type="GO" id="GO:0005886">
    <property type="term" value="C:plasma membrane"/>
    <property type="evidence" value="ECO:0007669"/>
    <property type="project" value="TreeGrafter"/>
</dbReference>
<organism evidence="7 8">
    <name type="scientific">Gossypium davidsonii</name>
    <name type="common">Davidson's cotton</name>
    <name type="synonym">Gossypium klotzschianum subsp. davidsonii</name>
    <dbReference type="NCBI Taxonomy" id="34287"/>
    <lineage>
        <taxon>Eukaryota</taxon>
        <taxon>Viridiplantae</taxon>
        <taxon>Streptophyta</taxon>
        <taxon>Embryophyta</taxon>
        <taxon>Tracheophyta</taxon>
        <taxon>Spermatophyta</taxon>
        <taxon>Magnoliopsida</taxon>
        <taxon>eudicotyledons</taxon>
        <taxon>Gunneridae</taxon>
        <taxon>Pentapetalae</taxon>
        <taxon>rosids</taxon>
        <taxon>malvids</taxon>
        <taxon>Malvales</taxon>
        <taxon>Malvaceae</taxon>
        <taxon>Malvoideae</taxon>
        <taxon>Gossypium</taxon>
    </lineage>
</organism>
<dbReference type="PROSITE" id="PS50011">
    <property type="entry name" value="PROTEIN_KINASE_DOM"/>
    <property type="match status" value="1"/>
</dbReference>
<dbReference type="InterPro" id="IPR001245">
    <property type="entry name" value="Ser-Thr/Tyr_kinase_cat_dom"/>
</dbReference>
<evidence type="ECO:0000313" key="7">
    <source>
        <dbReference type="EMBL" id="MBA0606201.1"/>
    </source>
</evidence>
<evidence type="ECO:0000256" key="3">
    <source>
        <dbReference type="ARBA" id="ARBA00022741"/>
    </source>
</evidence>
<sequence>IVGAWSGARWEGSWREIRGGVRGWYWRLLGLAALGPKLLGFSVENLVVDDFGMLFHKVKRIIRFLEDDGKERAFKRLSKGSGQGLEGFMNEVVVISKLRHPNLVRLFGCCVDGEEKMLVFEYMPNKSLDAFLFG</sequence>
<evidence type="ECO:0000259" key="6">
    <source>
        <dbReference type="PROSITE" id="PS50011"/>
    </source>
</evidence>
<evidence type="ECO:0000256" key="4">
    <source>
        <dbReference type="ARBA" id="ARBA00022777"/>
    </source>
</evidence>
<dbReference type="PANTHER" id="PTHR27002:SF1113">
    <property type="entry name" value="G-TYPE LECTIN S-RECEPTOR-LIKE SERINE_THREONINE-PROTEIN KINASE SD1-13"/>
    <property type="match status" value="1"/>
</dbReference>